<dbReference type="PANTHER" id="PTHR11070">
    <property type="entry name" value="UVRD / RECB / PCRA DNA HELICASE FAMILY MEMBER"/>
    <property type="match status" value="1"/>
</dbReference>
<keyword evidence="12" id="KW-1185">Reference proteome</keyword>
<comment type="catalytic activity">
    <reaction evidence="8">
        <text>ATP + H2O = ADP + phosphate + H(+)</text>
        <dbReference type="Rhea" id="RHEA:13065"/>
        <dbReference type="ChEBI" id="CHEBI:15377"/>
        <dbReference type="ChEBI" id="CHEBI:15378"/>
        <dbReference type="ChEBI" id="CHEBI:30616"/>
        <dbReference type="ChEBI" id="CHEBI:43474"/>
        <dbReference type="ChEBI" id="CHEBI:456216"/>
        <dbReference type="EC" id="5.6.2.4"/>
    </reaction>
</comment>
<dbReference type="AlphaFoldDB" id="A0A9W4TZT0"/>
<dbReference type="GO" id="GO:0003677">
    <property type="term" value="F:DNA binding"/>
    <property type="evidence" value="ECO:0007669"/>
    <property type="project" value="InterPro"/>
</dbReference>
<dbReference type="EMBL" id="CANTUO010000006">
    <property type="protein sequence ID" value="CAI5760455.1"/>
    <property type="molecule type" value="Genomic_DNA"/>
</dbReference>
<protein>
    <recommendedName>
        <fullName evidence="7">DNA 3'-5' helicase</fullName>
        <ecNumber evidence="7">5.6.2.4</ecNumber>
    </recommendedName>
</protein>
<dbReference type="InterPro" id="IPR000212">
    <property type="entry name" value="DNA_helicase_UvrD/REP"/>
</dbReference>
<dbReference type="GO" id="GO:0000725">
    <property type="term" value="P:recombinational repair"/>
    <property type="evidence" value="ECO:0007669"/>
    <property type="project" value="TreeGrafter"/>
</dbReference>
<comment type="catalytic activity">
    <reaction evidence="6">
        <text>Couples ATP hydrolysis with the unwinding of duplex DNA by translocating in the 3'-5' direction.</text>
        <dbReference type="EC" id="5.6.2.4"/>
    </reaction>
</comment>
<evidence type="ECO:0000256" key="3">
    <source>
        <dbReference type="ARBA" id="ARBA00022806"/>
    </source>
</evidence>
<reference evidence="11" key="1">
    <citation type="submission" date="2022-12" db="EMBL/GenBank/DDBJ databases">
        <authorList>
            <person name="Brejova B."/>
        </authorList>
    </citation>
    <scope>NUCLEOTIDE SEQUENCE</scope>
</reference>
<feature type="compositionally biased region" description="Basic and acidic residues" evidence="9">
    <location>
        <begin position="605"/>
        <end position="615"/>
    </location>
</feature>
<dbReference type="GO" id="GO:0043138">
    <property type="term" value="F:3'-5' DNA helicase activity"/>
    <property type="evidence" value="ECO:0007669"/>
    <property type="project" value="UniProtKB-EC"/>
</dbReference>
<evidence type="ECO:0000256" key="9">
    <source>
        <dbReference type="SAM" id="MobiDB-lite"/>
    </source>
</evidence>
<evidence type="ECO:0000259" key="10">
    <source>
        <dbReference type="PROSITE" id="PS51217"/>
    </source>
</evidence>
<dbReference type="Proteomes" id="UP001152885">
    <property type="component" value="Unassembled WGS sequence"/>
</dbReference>
<evidence type="ECO:0000256" key="4">
    <source>
        <dbReference type="ARBA" id="ARBA00022840"/>
    </source>
</evidence>
<dbReference type="EC" id="5.6.2.4" evidence="7"/>
<keyword evidence="3" id="KW-0347">Helicase</keyword>
<dbReference type="Gene3D" id="3.40.50.300">
    <property type="entry name" value="P-loop containing nucleotide triphosphate hydrolases"/>
    <property type="match status" value="2"/>
</dbReference>
<evidence type="ECO:0000256" key="8">
    <source>
        <dbReference type="ARBA" id="ARBA00048988"/>
    </source>
</evidence>
<proteinExistence type="predicted"/>
<feature type="domain" description="UvrD-like helicase C-terminal" evidence="10">
    <location>
        <begin position="274"/>
        <end position="541"/>
    </location>
</feature>
<gene>
    <name evidence="11" type="ORF">CANVERA_P4965</name>
</gene>
<evidence type="ECO:0000256" key="1">
    <source>
        <dbReference type="ARBA" id="ARBA00022741"/>
    </source>
</evidence>
<dbReference type="PANTHER" id="PTHR11070:SF46">
    <property type="entry name" value="ATP-DEPENDENT DNA HELICASE HMI1, MITOCHONDRIAL"/>
    <property type="match status" value="1"/>
</dbReference>
<dbReference type="PROSITE" id="PS51217">
    <property type="entry name" value="UVRD_HELICASE_CTER"/>
    <property type="match status" value="1"/>
</dbReference>
<dbReference type="InterPro" id="IPR014016">
    <property type="entry name" value="UvrD-like_ATP-bd"/>
</dbReference>
<dbReference type="Gene3D" id="1.10.486.10">
    <property type="entry name" value="PCRA, domain 4"/>
    <property type="match status" value="1"/>
</dbReference>
<evidence type="ECO:0000256" key="6">
    <source>
        <dbReference type="ARBA" id="ARBA00034617"/>
    </source>
</evidence>
<dbReference type="GO" id="GO:0016787">
    <property type="term" value="F:hydrolase activity"/>
    <property type="evidence" value="ECO:0007669"/>
    <property type="project" value="UniProtKB-KW"/>
</dbReference>
<sequence>MDQLEYFTNPLNENELVIVNSNVLGRLNVEKAPGTDSKKVLLARVAKLLIEDGLDAEKIIIITTTTTAAIEIKTTLKQKLADINIDVDKMFIGTIYDIGYKFLQLYGSQIGLELALISSESENRYYIKKIFDNLDNETQSFLKNSPKGLELKNGDVANLYYSIDKILYAIGNLQDKGILSDSNLITSDVLSLLYSLYKDQLGFVAKLDCKEVVVALKKIVEQKLRTVEHVLVLDNYELTTFQQELYDQLGKNVTMFGTGFNDAKCLTENSTTTNDILNFTTALKQDFNANQQLIPNFESSFKAYFKHLKSQNDETEWITYQISCLIRSADESLKYSDISIFVPPDYSTYKIERNLKQHKIPVNLDYEFWNAKEVQGILDYLSLAANYYNNYAVFKTLNYPSRGIVKKAFEDIILALDLRDRSIRCVEVLKNVALGLNRNVNVSTKIRESLKAYVTFIEEFQNSIVIADTTTAKFELEMTNIFNNIYIKSNLHAECQKDKMKLENINKIRNLFVDHMLKLNGSVLNRLAEFLNLVNLGSVPVEFNSVTVSSSISDSPIIFIPNSGLDIATVAARAKFKVFITSSDTNDTGSTDSSSTKVKKRKVTTKLDTKKKAKK</sequence>
<evidence type="ECO:0000313" key="11">
    <source>
        <dbReference type="EMBL" id="CAI5760455.1"/>
    </source>
</evidence>
<keyword evidence="1" id="KW-0547">Nucleotide-binding</keyword>
<evidence type="ECO:0000256" key="2">
    <source>
        <dbReference type="ARBA" id="ARBA00022801"/>
    </source>
</evidence>
<dbReference type="InterPro" id="IPR027417">
    <property type="entry name" value="P-loop_NTPase"/>
</dbReference>
<dbReference type="InterPro" id="IPR014017">
    <property type="entry name" value="DNA_helicase_UvrD-like_C"/>
</dbReference>
<dbReference type="GO" id="GO:0005634">
    <property type="term" value="C:nucleus"/>
    <property type="evidence" value="ECO:0007669"/>
    <property type="project" value="TreeGrafter"/>
</dbReference>
<name>A0A9W4TZT0_9ASCO</name>
<feature type="compositionally biased region" description="Low complexity" evidence="9">
    <location>
        <begin position="585"/>
        <end position="596"/>
    </location>
</feature>
<evidence type="ECO:0000313" key="12">
    <source>
        <dbReference type="Proteomes" id="UP001152885"/>
    </source>
</evidence>
<keyword evidence="5" id="KW-0413">Isomerase</keyword>
<keyword evidence="4" id="KW-0067">ATP-binding</keyword>
<keyword evidence="2" id="KW-0378">Hydrolase</keyword>
<organism evidence="11 12">
    <name type="scientific">Candida verbasci</name>
    <dbReference type="NCBI Taxonomy" id="1227364"/>
    <lineage>
        <taxon>Eukaryota</taxon>
        <taxon>Fungi</taxon>
        <taxon>Dikarya</taxon>
        <taxon>Ascomycota</taxon>
        <taxon>Saccharomycotina</taxon>
        <taxon>Pichiomycetes</taxon>
        <taxon>Debaryomycetaceae</taxon>
        <taxon>Candida/Lodderomyces clade</taxon>
        <taxon>Candida</taxon>
    </lineage>
</organism>
<accession>A0A9W4TZT0</accession>
<dbReference type="Pfam" id="PF00580">
    <property type="entry name" value="UvrD-helicase"/>
    <property type="match status" value="1"/>
</dbReference>
<dbReference type="GO" id="GO:0005524">
    <property type="term" value="F:ATP binding"/>
    <property type="evidence" value="ECO:0007669"/>
    <property type="project" value="UniProtKB-KW"/>
</dbReference>
<feature type="region of interest" description="Disordered" evidence="9">
    <location>
        <begin position="585"/>
        <end position="615"/>
    </location>
</feature>
<comment type="caution">
    <text evidence="11">The sequence shown here is derived from an EMBL/GenBank/DDBJ whole genome shotgun (WGS) entry which is preliminary data.</text>
</comment>
<dbReference type="SUPFAM" id="SSF52540">
    <property type="entry name" value="P-loop containing nucleoside triphosphate hydrolases"/>
    <property type="match status" value="1"/>
</dbReference>
<dbReference type="Pfam" id="PF13361">
    <property type="entry name" value="UvrD_C"/>
    <property type="match status" value="1"/>
</dbReference>
<evidence type="ECO:0000256" key="7">
    <source>
        <dbReference type="ARBA" id="ARBA00034808"/>
    </source>
</evidence>
<evidence type="ECO:0000256" key="5">
    <source>
        <dbReference type="ARBA" id="ARBA00023235"/>
    </source>
</evidence>